<dbReference type="Pfam" id="PF01564">
    <property type="entry name" value="Spermine_synth"/>
    <property type="match status" value="1"/>
</dbReference>
<evidence type="ECO:0000313" key="2">
    <source>
        <dbReference type="EMBL" id="ATX82094.1"/>
    </source>
</evidence>
<accession>A0A2K8LAY5</accession>
<dbReference type="AlphaFoldDB" id="A0A2K8LAY5"/>
<gene>
    <name evidence="2" type="ORF">Ga0123462_1230</name>
</gene>
<reference evidence="2 3" key="1">
    <citation type="submission" date="2016-12" db="EMBL/GenBank/DDBJ databases">
        <title>Isolation and genomic insights into novel planktonic Zetaproteobacteria from stratified waters of the Chesapeake Bay.</title>
        <authorList>
            <person name="McAllister S.M."/>
            <person name="Kato S."/>
            <person name="Chan C.S."/>
            <person name="Chiu B.K."/>
            <person name="Field E.K."/>
        </authorList>
    </citation>
    <scope>NUCLEOTIDE SEQUENCE [LARGE SCALE GENOMIC DNA]</scope>
    <source>
        <strain evidence="2 3">CP-8</strain>
    </source>
</reference>
<dbReference type="OrthoDB" id="9793351at2"/>
<dbReference type="GO" id="GO:0006596">
    <property type="term" value="P:polyamine biosynthetic process"/>
    <property type="evidence" value="ECO:0007669"/>
    <property type="project" value="UniProtKB-KW"/>
</dbReference>
<dbReference type="PANTHER" id="PTHR43317">
    <property type="entry name" value="THERMOSPERMINE SYNTHASE ACAULIS5"/>
    <property type="match status" value="1"/>
</dbReference>
<dbReference type="PANTHER" id="PTHR43317:SF3">
    <property type="entry name" value="BLR2883 PROTEIN"/>
    <property type="match status" value="1"/>
</dbReference>
<dbReference type="EMBL" id="CP018800">
    <property type="protein sequence ID" value="ATX82094.1"/>
    <property type="molecule type" value="Genomic_DNA"/>
</dbReference>
<proteinExistence type="predicted"/>
<keyword evidence="3" id="KW-1185">Reference proteome</keyword>
<protein>
    <submittedName>
        <fullName evidence="2">Spermine/spermidine synthase</fullName>
    </submittedName>
</protein>
<dbReference type="Gene3D" id="3.40.50.150">
    <property type="entry name" value="Vaccinia Virus protein VP39"/>
    <property type="match status" value="1"/>
</dbReference>
<name>A0A2K8LAY5_9PROT</name>
<organism evidence="2 3">
    <name type="scientific">Mariprofundus ferrinatatus</name>
    <dbReference type="NCBI Taxonomy" id="1921087"/>
    <lineage>
        <taxon>Bacteria</taxon>
        <taxon>Pseudomonadati</taxon>
        <taxon>Pseudomonadota</taxon>
        <taxon>Candidatius Mariprofundia</taxon>
        <taxon>Mariprofundales</taxon>
        <taxon>Mariprofundaceae</taxon>
        <taxon>Mariprofundus</taxon>
    </lineage>
</organism>
<keyword evidence="1" id="KW-0620">Polyamine biosynthesis</keyword>
<evidence type="ECO:0000313" key="3">
    <source>
        <dbReference type="Proteomes" id="UP000231637"/>
    </source>
</evidence>
<dbReference type="RefSeq" id="WP_100265485.1">
    <property type="nucleotide sequence ID" value="NZ_CP018800.1"/>
</dbReference>
<dbReference type="Proteomes" id="UP000231637">
    <property type="component" value="Chromosome"/>
</dbReference>
<dbReference type="KEGG" id="mfn:Ga0123462_1230"/>
<evidence type="ECO:0000256" key="1">
    <source>
        <dbReference type="ARBA" id="ARBA00023115"/>
    </source>
</evidence>
<dbReference type="SUPFAM" id="SSF53335">
    <property type="entry name" value="S-adenosyl-L-methionine-dependent methyltransferases"/>
    <property type="match status" value="1"/>
</dbReference>
<sequence>MIPYKLIDTATEHGTTLRLYQRGDEFSIRVDRAGELMNSRQHNSEDALAELACEKIHGRENSRLLVGGLGIGFTLAAALTHSAPTATVMVSELLPAVVRWNRDYIGTVAGFPLNDPRVVVLEQDVGRVMKEHRNSFDAIMLDVDNGPDAFTRDDNDSLYGLRGVNDAYDALKPGGVLSVWSAFADSSFTQRLIKVGFDVEEHRVRAHKSQSGNRHTIWVAVRPA</sequence>
<dbReference type="InterPro" id="IPR029063">
    <property type="entry name" value="SAM-dependent_MTases_sf"/>
</dbReference>